<dbReference type="RefSeq" id="WP_123128553.1">
    <property type="nucleotide sequence ID" value="NZ_RJJD01000015.1"/>
</dbReference>
<dbReference type="EMBL" id="RJJD01000015">
    <property type="protein sequence ID" value="RNI23632.1"/>
    <property type="molecule type" value="Genomic_DNA"/>
</dbReference>
<gene>
    <name evidence="3" type="ORF">EFB08_19085</name>
</gene>
<feature type="signal peptide" evidence="1">
    <location>
        <begin position="1"/>
        <end position="19"/>
    </location>
</feature>
<dbReference type="Pfam" id="PF18962">
    <property type="entry name" value="Por_Secre_tail"/>
    <property type="match status" value="1"/>
</dbReference>
<comment type="caution">
    <text evidence="3">The sequence shown here is derived from an EMBL/GenBank/DDBJ whole genome shotgun (WGS) entry which is preliminary data.</text>
</comment>
<dbReference type="OrthoDB" id="610388at2"/>
<feature type="chain" id="PRO_5018023289" evidence="1">
    <location>
        <begin position="20"/>
        <end position="396"/>
    </location>
</feature>
<evidence type="ECO:0000256" key="1">
    <source>
        <dbReference type="SAM" id="SignalP"/>
    </source>
</evidence>
<dbReference type="InterPro" id="IPR026444">
    <property type="entry name" value="Secre_tail"/>
</dbReference>
<feature type="domain" description="Secretion system C-terminal sorting" evidence="2">
    <location>
        <begin position="317"/>
        <end position="394"/>
    </location>
</feature>
<sequence length="396" mass="45200">MKTLYLIVLLCALCASAFAQTTLTLPRKTQVYYWDGEASPPAWVAAFTYTNTYNTRGQETESIQATDAINMSRALNTYENFILKESENQSWDMLTSTWKTDSKSTYTYDAQGRQSTITMQSSTSTTPLVNSDKYIYTYTGNETRPTTIVYQEWDATTNTWKDDERDTNFMWTSEATNPAGYIMYETQTYDAATNTWTNSERNNSSYNSTTRTLTLTTEDASGTTWVNREREIITYDDKMNLTGLLTQEWENNAWAFETESQYVLTYNSSNVLTERIIKIRETEDEELENAIREVMSDFQTFVITGSAEQLPESSLAVFPNPTTNNLKVALNSVEFKDAQVELFNLQGKKVYGAAIPQRSLTSGAHVIPTEHLSRGMYILHIKTDNNKEISRRVVKN</sequence>
<keyword evidence="4" id="KW-1185">Reference proteome</keyword>
<dbReference type="Gene3D" id="2.40.128.720">
    <property type="match status" value="2"/>
</dbReference>
<protein>
    <submittedName>
        <fullName evidence="3">T9SS C-terminal target domain-containing protein</fullName>
    </submittedName>
</protein>
<keyword evidence="1" id="KW-0732">Signal</keyword>
<dbReference type="NCBIfam" id="TIGR04183">
    <property type="entry name" value="Por_Secre_tail"/>
    <property type="match status" value="1"/>
</dbReference>
<evidence type="ECO:0000313" key="4">
    <source>
        <dbReference type="Proteomes" id="UP000272117"/>
    </source>
</evidence>
<proteinExistence type="predicted"/>
<organism evidence="3 4">
    <name type="scientific">Rufibacter latericius</name>
    <dbReference type="NCBI Taxonomy" id="2487040"/>
    <lineage>
        <taxon>Bacteria</taxon>
        <taxon>Pseudomonadati</taxon>
        <taxon>Bacteroidota</taxon>
        <taxon>Cytophagia</taxon>
        <taxon>Cytophagales</taxon>
        <taxon>Hymenobacteraceae</taxon>
        <taxon>Rufibacter</taxon>
    </lineage>
</organism>
<dbReference type="Proteomes" id="UP000272117">
    <property type="component" value="Unassembled WGS sequence"/>
</dbReference>
<reference evidence="3 4" key="1">
    <citation type="submission" date="2018-11" db="EMBL/GenBank/DDBJ databases">
        <title>Rufibacter latericius sp. nov., isolated from water in Baiyang Lake.</title>
        <authorList>
            <person name="Yang Y."/>
        </authorList>
    </citation>
    <scope>NUCLEOTIDE SEQUENCE [LARGE SCALE GENOMIC DNA]</scope>
    <source>
        <strain evidence="3 4">R-22-1c-1</strain>
    </source>
</reference>
<evidence type="ECO:0000259" key="2">
    <source>
        <dbReference type="Pfam" id="PF18962"/>
    </source>
</evidence>
<name>A0A3M9MDJ1_9BACT</name>
<accession>A0A3M9MDJ1</accession>
<evidence type="ECO:0000313" key="3">
    <source>
        <dbReference type="EMBL" id="RNI23632.1"/>
    </source>
</evidence>
<dbReference type="AlphaFoldDB" id="A0A3M9MDJ1"/>